<dbReference type="RefSeq" id="WP_013942593.1">
    <property type="nucleotide sequence ID" value="NC_015713.1"/>
</dbReference>
<dbReference type="OrthoDB" id="9782250at2"/>
<dbReference type="STRING" id="331113.SNE_A02490"/>
<dbReference type="GO" id="GO:0004175">
    <property type="term" value="F:endopeptidase activity"/>
    <property type="evidence" value="ECO:0007669"/>
    <property type="project" value="UniProtKB-ARBA"/>
</dbReference>
<dbReference type="InterPro" id="IPR003675">
    <property type="entry name" value="Rce1/LyrA-like_dom"/>
</dbReference>
<dbReference type="GO" id="GO:0080120">
    <property type="term" value="P:CAAX-box protein maturation"/>
    <property type="evidence" value="ECO:0007669"/>
    <property type="project" value="UniProtKB-ARBA"/>
</dbReference>
<evidence type="ECO:0000313" key="4">
    <source>
        <dbReference type="Proteomes" id="UP000000496"/>
    </source>
</evidence>
<sequence length="294" mass="33784">MDLSYLTFIHHPIASLAFFALIMAFLSLWIHKRAWLWGSFLVISFAFAFYAKLIDLKVFVALFFLGGAHFMLSTEIKGWGRISAVVVAFVFSIALMGHFFPGFHNWKLMEGVQISSHAYPYSLYLNYDKPFVGLFPLALTIPLLHSRFHMRTIAVKAFTLSILGVMVMMILALNLHIVNIDLKFPHSSLIFLIANLFFVTIPEEAFFRGFLQREIHNYFHTKWSGAFSIIVVSLLFAGLHFAFVKDLNFISLAFIASLIYGTVYHLTRSIESSIFCHYLFNIIHFFCFTYPALN</sequence>
<feature type="transmembrane region" description="Helical" evidence="1">
    <location>
        <begin position="124"/>
        <end position="145"/>
    </location>
</feature>
<dbReference type="KEGG" id="sng:SNE_A02490"/>
<keyword evidence="4" id="KW-1185">Reference proteome</keyword>
<evidence type="ECO:0000313" key="3">
    <source>
        <dbReference type="EMBL" id="CCB88126.1"/>
    </source>
</evidence>
<dbReference type="AlphaFoldDB" id="F8L5Y3"/>
<reference evidence="3 4" key="2">
    <citation type="journal article" date="2011" name="Mol. Biol. Evol.">
        <title>Unity in variety--the pan-genome of the Chlamydiae.</title>
        <authorList>
            <person name="Collingro A."/>
            <person name="Tischler P."/>
            <person name="Weinmaier T."/>
            <person name="Penz T."/>
            <person name="Heinz E."/>
            <person name="Brunham R.C."/>
            <person name="Read T.D."/>
            <person name="Bavoil P.M."/>
            <person name="Sachse K."/>
            <person name="Kahane S."/>
            <person name="Friedman M.G."/>
            <person name="Rattei T."/>
            <person name="Myers G.S."/>
            <person name="Horn M."/>
        </authorList>
    </citation>
    <scope>NUCLEOTIDE SEQUENCE [LARGE SCALE GENOMIC DNA]</scope>
    <source>
        <strain evidence="4">ATCC VR-1471 / Z</strain>
    </source>
</reference>
<feature type="transmembrane region" description="Helical" evidence="1">
    <location>
        <begin position="189"/>
        <end position="211"/>
    </location>
</feature>
<feature type="domain" description="CAAX prenyl protease 2/Lysostaphin resistance protein A-like" evidence="2">
    <location>
        <begin position="187"/>
        <end position="283"/>
    </location>
</feature>
<dbReference type="EMBL" id="FR872582">
    <property type="protein sequence ID" value="CCB88126.1"/>
    <property type="molecule type" value="Genomic_DNA"/>
</dbReference>
<protein>
    <submittedName>
        <fullName evidence="3">Abortive infection protein</fullName>
    </submittedName>
</protein>
<keyword evidence="1" id="KW-1133">Transmembrane helix</keyword>
<evidence type="ECO:0000256" key="1">
    <source>
        <dbReference type="SAM" id="Phobius"/>
    </source>
</evidence>
<dbReference type="Pfam" id="PF02517">
    <property type="entry name" value="Rce1-like"/>
    <property type="match status" value="1"/>
</dbReference>
<reference key="1">
    <citation type="journal article" date="2011" name="Mol. Biol. Evol.">
        <title>Unity in variety -- the pan-genome of the Chlamydiae.</title>
        <authorList>
            <person name="Collingro A."/>
            <person name="Tischler P."/>
            <person name="Weinmaier T."/>
            <person name="Penz T."/>
            <person name="Heinz E."/>
            <person name="Brunham R.C."/>
            <person name="Read T.D."/>
            <person name="Bavoil P.M."/>
            <person name="Sachse K."/>
            <person name="Kahane S."/>
            <person name="Friedman M.G."/>
            <person name="Rattei T."/>
            <person name="Myers G.S.A."/>
            <person name="Horn M."/>
        </authorList>
    </citation>
    <scope>NUCLEOTIDE SEQUENCE</scope>
    <source>
        <strain>Z</strain>
    </source>
</reference>
<dbReference type="eggNOG" id="COG1266">
    <property type="taxonomic scope" value="Bacteria"/>
</dbReference>
<feature type="transmembrane region" description="Helical" evidence="1">
    <location>
        <begin position="274"/>
        <end position="293"/>
    </location>
</feature>
<dbReference type="HOGENOM" id="CLU_055401_1_0_0"/>
<feature type="transmembrane region" description="Helical" evidence="1">
    <location>
        <begin position="84"/>
        <end position="104"/>
    </location>
</feature>
<accession>F8L5Y3</accession>
<feature type="transmembrane region" description="Helical" evidence="1">
    <location>
        <begin position="157"/>
        <end position="177"/>
    </location>
</feature>
<organism evidence="3 4">
    <name type="scientific">Simkania negevensis (strain ATCC VR-1471 / DSM 27360 / Z)</name>
    <dbReference type="NCBI Taxonomy" id="331113"/>
    <lineage>
        <taxon>Bacteria</taxon>
        <taxon>Pseudomonadati</taxon>
        <taxon>Chlamydiota</taxon>
        <taxon>Chlamydiia</taxon>
        <taxon>Parachlamydiales</taxon>
        <taxon>Simkaniaceae</taxon>
        <taxon>Simkania</taxon>
    </lineage>
</organism>
<gene>
    <name evidence="3" type="ordered locus">SNE_A02490</name>
</gene>
<keyword evidence="1" id="KW-0812">Transmembrane</keyword>
<keyword evidence="1" id="KW-0472">Membrane</keyword>
<feature type="transmembrane region" description="Helical" evidence="1">
    <location>
        <begin position="249"/>
        <end position="267"/>
    </location>
</feature>
<name>F8L5Y3_SIMNZ</name>
<feature type="transmembrane region" description="Helical" evidence="1">
    <location>
        <begin position="223"/>
        <end position="243"/>
    </location>
</feature>
<evidence type="ECO:0000259" key="2">
    <source>
        <dbReference type="Pfam" id="PF02517"/>
    </source>
</evidence>
<feature type="transmembrane region" description="Helical" evidence="1">
    <location>
        <begin position="12"/>
        <end position="29"/>
    </location>
</feature>
<dbReference type="Proteomes" id="UP000000496">
    <property type="component" value="Chromosome gsn.131"/>
</dbReference>
<proteinExistence type="predicted"/>